<dbReference type="EMBL" id="LBMM01011444">
    <property type="protein sequence ID" value="KMQ86837.1"/>
    <property type="molecule type" value="Genomic_DNA"/>
</dbReference>
<dbReference type="Gene3D" id="2.30.29.30">
    <property type="entry name" value="Pleckstrin-homology domain (PH domain)/Phosphotyrosine-binding domain (PTB)"/>
    <property type="match status" value="1"/>
</dbReference>
<dbReference type="OrthoDB" id="10250354at2759"/>
<dbReference type="InterPro" id="IPR011993">
    <property type="entry name" value="PH-like_dom_sf"/>
</dbReference>
<dbReference type="AlphaFoldDB" id="A0A0J7K930"/>
<reference evidence="2 3" key="1">
    <citation type="submission" date="2015-04" db="EMBL/GenBank/DDBJ databases">
        <title>Lasius niger genome sequencing.</title>
        <authorList>
            <person name="Konorov E.A."/>
            <person name="Nikitin M.A."/>
            <person name="Kirill M.V."/>
            <person name="Chang P."/>
        </authorList>
    </citation>
    <scope>NUCLEOTIDE SEQUENCE [LARGE SCALE GENOMIC DNA]</scope>
    <source>
        <tissue evidence="2">Whole</tissue>
    </source>
</reference>
<protein>
    <submittedName>
        <fullName evidence="2">Ran-binding protein 3</fullName>
    </submittedName>
</protein>
<name>A0A0J7K930_LASNI</name>
<evidence type="ECO:0000313" key="2">
    <source>
        <dbReference type="EMBL" id="KMQ86837.1"/>
    </source>
</evidence>
<organism evidence="2 3">
    <name type="scientific">Lasius niger</name>
    <name type="common">Black garden ant</name>
    <dbReference type="NCBI Taxonomy" id="67767"/>
    <lineage>
        <taxon>Eukaryota</taxon>
        <taxon>Metazoa</taxon>
        <taxon>Ecdysozoa</taxon>
        <taxon>Arthropoda</taxon>
        <taxon>Hexapoda</taxon>
        <taxon>Insecta</taxon>
        <taxon>Pterygota</taxon>
        <taxon>Neoptera</taxon>
        <taxon>Endopterygota</taxon>
        <taxon>Hymenoptera</taxon>
        <taxon>Apocrita</taxon>
        <taxon>Aculeata</taxon>
        <taxon>Formicoidea</taxon>
        <taxon>Formicidae</taxon>
        <taxon>Formicinae</taxon>
        <taxon>Lasius</taxon>
        <taxon>Lasius</taxon>
    </lineage>
</organism>
<feature type="compositionally biased region" description="Basic and acidic residues" evidence="1">
    <location>
        <begin position="67"/>
        <end position="77"/>
    </location>
</feature>
<feature type="compositionally biased region" description="Basic and acidic residues" evidence="1">
    <location>
        <begin position="1"/>
        <end position="17"/>
    </location>
</feature>
<evidence type="ECO:0000256" key="1">
    <source>
        <dbReference type="SAM" id="MobiDB-lite"/>
    </source>
</evidence>
<evidence type="ECO:0000313" key="3">
    <source>
        <dbReference type="Proteomes" id="UP000036403"/>
    </source>
</evidence>
<gene>
    <name evidence="2" type="ORF">RF55_14080</name>
</gene>
<comment type="caution">
    <text evidence="2">The sequence shown here is derived from an EMBL/GenBank/DDBJ whole genome shotgun (WGS) entry which is preliminary data.</text>
</comment>
<sequence>MNAESKNEEKPAEDIKPKFLPLGVNTKENENNVNNTVTPSADTPSFVFGQNLKERVTVSNDTESSDNSEKEETKSEESSENGSSKLLFSNAAANCRATVRPGLTLTQAAQVLEEANRANKRKYSQVTLLTGEEGETNILQINCKLFAFDKVCIMKMF</sequence>
<dbReference type="Proteomes" id="UP000036403">
    <property type="component" value="Unassembled WGS sequence"/>
</dbReference>
<proteinExistence type="predicted"/>
<dbReference type="PaxDb" id="67767-A0A0J7K930"/>
<accession>A0A0J7K930</accession>
<keyword evidence="3" id="KW-1185">Reference proteome</keyword>
<feature type="region of interest" description="Disordered" evidence="1">
    <location>
        <begin position="1"/>
        <end position="85"/>
    </location>
</feature>
<dbReference type="STRING" id="67767.A0A0J7K930"/>